<feature type="compositionally biased region" description="Basic and acidic residues" evidence="12">
    <location>
        <begin position="322"/>
        <end position="339"/>
    </location>
</feature>
<dbReference type="GO" id="GO:0060090">
    <property type="term" value="F:molecular adaptor activity"/>
    <property type="evidence" value="ECO:0007669"/>
    <property type="project" value="TreeGrafter"/>
</dbReference>
<evidence type="ECO:0000256" key="4">
    <source>
        <dbReference type="ARBA" id="ARBA00016099"/>
    </source>
</evidence>
<dbReference type="GO" id="GO:0071986">
    <property type="term" value="C:Ragulator complex"/>
    <property type="evidence" value="ECO:0007669"/>
    <property type="project" value="InterPro"/>
</dbReference>
<comment type="similarity">
    <text evidence="3">Belongs to the LAMTOR1 family.</text>
</comment>
<evidence type="ECO:0000256" key="9">
    <source>
        <dbReference type="ARBA" id="ARBA00023228"/>
    </source>
</evidence>
<dbReference type="GO" id="GO:0001919">
    <property type="term" value="P:regulation of receptor recycling"/>
    <property type="evidence" value="ECO:0007669"/>
    <property type="project" value="InterPro"/>
</dbReference>
<evidence type="ECO:0000256" key="2">
    <source>
        <dbReference type="ARBA" id="ARBA00004577"/>
    </source>
</evidence>
<evidence type="ECO:0000256" key="1">
    <source>
        <dbReference type="ARBA" id="ARBA00004122"/>
    </source>
</evidence>
<dbReference type="Proteomes" id="UP000053268">
    <property type="component" value="Unassembled WGS sequence"/>
</dbReference>
<dbReference type="PANTHER" id="PTHR13401">
    <property type="entry name" value="RAGULATOR COMPLEX PROTEIN LAMTOR1"/>
    <property type="match status" value="1"/>
</dbReference>
<evidence type="ECO:0000256" key="8">
    <source>
        <dbReference type="ARBA" id="ARBA00023139"/>
    </source>
</evidence>
<comment type="subcellular location">
    <subcellularLocation>
        <location evidence="2">Late endosome membrane</location>
        <topology evidence="2">Lipid-anchor</topology>
        <orientation evidence="2">Cytoplasmic side</orientation>
    </subcellularLocation>
    <subcellularLocation>
        <location evidence="1">Lysosome membrane</location>
        <topology evidence="1">Lipid-anchor</topology>
        <orientation evidence="1">Cytoplasmic side</orientation>
    </subcellularLocation>
</comment>
<accession>A0A194Q8U1</accession>
<dbReference type="GO" id="GO:0031902">
    <property type="term" value="C:late endosome membrane"/>
    <property type="evidence" value="ECO:0007669"/>
    <property type="project" value="UniProtKB-SubCell"/>
</dbReference>
<keyword evidence="10" id="KW-0449">Lipoprotein</keyword>
<protein>
    <recommendedName>
        <fullName evidence="4">Ragulator complex protein LAMTOR1</fullName>
    </recommendedName>
    <alternativeName>
        <fullName evidence="11">Late endosomal/lysosomal adaptor and MAPK and MTOR activator 1</fullName>
    </alternativeName>
</protein>
<evidence type="ECO:0000256" key="12">
    <source>
        <dbReference type="SAM" id="MobiDB-lite"/>
    </source>
</evidence>
<evidence type="ECO:0000256" key="3">
    <source>
        <dbReference type="ARBA" id="ARBA00010861"/>
    </source>
</evidence>
<sequence length="400" mass="45051">MQSDGEETLLHSCFGSLKTAVMGCCYSICHKETDPEENIVNERTHLLEVAEQQQESPSPVACAATPPRKPDEQSALNRILHETATNVIDVGALGPYALEASAYNERVRTYTARAAAAPPPPPRAPRLLADLPPAMRAAALAAPPPHALDRDLITNAVKKAAAAISELRVEHHEDLVVPFRWNSTVILSTLWNRKSPRRKAVDDDCLIVGLGRDALKPRDKPRKSPDVLCPLKHEYYKEAITRFSEDYPKIAKQHMTKDIDPVPIENDLQDLNSTEYLVKYCSRELPFMSVNLARRARALQTLRLPDDVEIPDTSQRGSYRHPAPEKYAEHPSKMSMKPKFDDSLTRELRRILRVTTGDTTYDVCHGLLAKVVLEKNPFGPPREEPKYGRWKTPFSYTYYV</sequence>
<gene>
    <name evidence="13" type="ORF">RR46_03157</name>
</gene>
<evidence type="ECO:0000256" key="5">
    <source>
        <dbReference type="ARBA" id="ARBA00022707"/>
    </source>
</evidence>
<keyword evidence="7" id="KW-0472">Membrane</keyword>
<keyword evidence="14" id="KW-1185">Reference proteome</keyword>
<dbReference type="GO" id="GO:0071230">
    <property type="term" value="P:cellular response to amino acid stimulus"/>
    <property type="evidence" value="ECO:0007669"/>
    <property type="project" value="InterPro"/>
</dbReference>
<evidence type="ECO:0000256" key="11">
    <source>
        <dbReference type="ARBA" id="ARBA00032695"/>
    </source>
</evidence>
<organism evidence="13 14">
    <name type="scientific">Papilio xuthus</name>
    <name type="common">Asian swallowtail butterfly</name>
    <dbReference type="NCBI Taxonomy" id="66420"/>
    <lineage>
        <taxon>Eukaryota</taxon>
        <taxon>Metazoa</taxon>
        <taxon>Ecdysozoa</taxon>
        <taxon>Arthropoda</taxon>
        <taxon>Hexapoda</taxon>
        <taxon>Insecta</taxon>
        <taxon>Pterygota</taxon>
        <taxon>Neoptera</taxon>
        <taxon>Endopterygota</taxon>
        <taxon>Lepidoptera</taxon>
        <taxon>Glossata</taxon>
        <taxon>Ditrysia</taxon>
        <taxon>Papilionoidea</taxon>
        <taxon>Papilionidae</taxon>
        <taxon>Papilioninae</taxon>
        <taxon>Papilio</taxon>
    </lineage>
</organism>
<proteinExistence type="inferred from homology"/>
<reference evidence="13 14" key="1">
    <citation type="journal article" date="2015" name="Nat. Commun.">
        <title>Outbred genome sequencing and CRISPR/Cas9 gene editing in butterflies.</title>
        <authorList>
            <person name="Li X."/>
            <person name="Fan D."/>
            <person name="Zhang W."/>
            <person name="Liu G."/>
            <person name="Zhang L."/>
            <person name="Zhao L."/>
            <person name="Fang X."/>
            <person name="Chen L."/>
            <person name="Dong Y."/>
            <person name="Chen Y."/>
            <person name="Ding Y."/>
            <person name="Zhao R."/>
            <person name="Feng M."/>
            <person name="Zhu Y."/>
            <person name="Feng Y."/>
            <person name="Jiang X."/>
            <person name="Zhu D."/>
            <person name="Xiang H."/>
            <person name="Feng X."/>
            <person name="Li S."/>
            <person name="Wang J."/>
            <person name="Zhang G."/>
            <person name="Kronforst M.R."/>
            <person name="Wang W."/>
        </authorList>
    </citation>
    <scope>NUCLEOTIDE SEQUENCE [LARGE SCALE GENOMIC DNA]</scope>
    <source>
        <strain evidence="13">Ya'a_city_454_Px</strain>
        <tissue evidence="13">Whole body</tissue>
    </source>
</reference>
<evidence type="ECO:0000256" key="7">
    <source>
        <dbReference type="ARBA" id="ARBA00023136"/>
    </source>
</evidence>
<dbReference type="SMART" id="SM01262">
    <property type="entry name" value="LAMTOR"/>
    <property type="match status" value="1"/>
</dbReference>
<dbReference type="GO" id="GO:0016197">
    <property type="term" value="P:endosomal transport"/>
    <property type="evidence" value="ECO:0007669"/>
    <property type="project" value="InterPro"/>
</dbReference>
<dbReference type="PANTHER" id="PTHR13401:SF2">
    <property type="entry name" value="RAGULATOR COMPLEX PROTEIN LAMTOR1"/>
    <property type="match status" value="1"/>
</dbReference>
<dbReference type="Pfam" id="PF15454">
    <property type="entry name" value="LAMTOR"/>
    <property type="match status" value="1"/>
</dbReference>
<keyword evidence="5" id="KW-0519">Myristate</keyword>
<dbReference type="GO" id="GO:0005765">
    <property type="term" value="C:lysosomal membrane"/>
    <property type="evidence" value="ECO:0007669"/>
    <property type="project" value="UniProtKB-SubCell"/>
</dbReference>
<evidence type="ECO:0000313" key="14">
    <source>
        <dbReference type="Proteomes" id="UP000053268"/>
    </source>
</evidence>
<dbReference type="InterPro" id="IPR028209">
    <property type="entry name" value="LAMTOR1/MEH1"/>
</dbReference>
<dbReference type="AlphaFoldDB" id="A0A194Q8U1"/>
<evidence type="ECO:0000256" key="6">
    <source>
        <dbReference type="ARBA" id="ARBA00022753"/>
    </source>
</evidence>
<keyword evidence="8" id="KW-0564">Palmitate</keyword>
<dbReference type="STRING" id="66420.A0A194Q8U1"/>
<dbReference type="GO" id="GO:0045121">
    <property type="term" value="C:membrane raft"/>
    <property type="evidence" value="ECO:0007669"/>
    <property type="project" value="InterPro"/>
</dbReference>
<evidence type="ECO:0000313" key="13">
    <source>
        <dbReference type="EMBL" id="KPJ01385.1"/>
    </source>
</evidence>
<dbReference type="GO" id="GO:0007040">
    <property type="term" value="P:lysosome organization"/>
    <property type="evidence" value="ECO:0007669"/>
    <property type="project" value="InterPro"/>
</dbReference>
<name>A0A194Q8U1_PAPXU</name>
<keyword evidence="9" id="KW-0458">Lysosome</keyword>
<dbReference type="EMBL" id="KQ459337">
    <property type="protein sequence ID" value="KPJ01385.1"/>
    <property type="molecule type" value="Genomic_DNA"/>
</dbReference>
<keyword evidence="6" id="KW-0967">Endosome</keyword>
<dbReference type="GO" id="GO:0005085">
    <property type="term" value="F:guanyl-nucleotide exchange factor activity"/>
    <property type="evidence" value="ECO:0007669"/>
    <property type="project" value="TreeGrafter"/>
</dbReference>
<dbReference type="GO" id="GO:0032008">
    <property type="term" value="P:positive regulation of TOR signaling"/>
    <property type="evidence" value="ECO:0007669"/>
    <property type="project" value="InterPro"/>
</dbReference>
<dbReference type="GO" id="GO:0042632">
    <property type="term" value="P:cholesterol homeostasis"/>
    <property type="evidence" value="ECO:0007669"/>
    <property type="project" value="InterPro"/>
</dbReference>
<feature type="region of interest" description="Disordered" evidence="12">
    <location>
        <begin position="309"/>
        <end position="339"/>
    </location>
</feature>
<evidence type="ECO:0000256" key="10">
    <source>
        <dbReference type="ARBA" id="ARBA00023288"/>
    </source>
</evidence>
<dbReference type="GO" id="GO:0043410">
    <property type="term" value="P:positive regulation of MAPK cascade"/>
    <property type="evidence" value="ECO:0007669"/>
    <property type="project" value="InterPro"/>
</dbReference>
<feature type="region of interest" description="Disordered" evidence="12">
    <location>
        <begin position="52"/>
        <end position="71"/>
    </location>
</feature>